<feature type="region of interest" description="Disordered" evidence="2">
    <location>
        <begin position="1"/>
        <end position="23"/>
    </location>
</feature>
<reference evidence="5" key="1">
    <citation type="submission" date="2024-04" db="EMBL/GenBank/DDBJ databases">
        <title>Salinicola lusitanus LLJ914,a marine bacterium isolated from the Okinawa Trough.</title>
        <authorList>
            <person name="Li J."/>
        </authorList>
    </citation>
    <scope>NUCLEOTIDE SEQUENCE [LARGE SCALE GENOMIC DNA]</scope>
</reference>
<evidence type="ECO:0000313" key="5">
    <source>
        <dbReference type="Proteomes" id="UP001460270"/>
    </source>
</evidence>
<organism evidence="4 5">
    <name type="scientific">Mugilogobius chulae</name>
    <name type="common">yellowstripe goby</name>
    <dbReference type="NCBI Taxonomy" id="88201"/>
    <lineage>
        <taxon>Eukaryota</taxon>
        <taxon>Metazoa</taxon>
        <taxon>Chordata</taxon>
        <taxon>Craniata</taxon>
        <taxon>Vertebrata</taxon>
        <taxon>Euteleostomi</taxon>
        <taxon>Actinopterygii</taxon>
        <taxon>Neopterygii</taxon>
        <taxon>Teleostei</taxon>
        <taxon>Neoteleostei</taxon>
        <taxon>Acanthomorphata</taxon>
        <taxon>Gobiaria</taxon>
        <taxon>Gobiiformes</taxon>
        <taxon>Gobioidei</taxon>
        <taxon>Gobiidae</taxon>
        <taxon>Gobionellinae</taxon>
        <taxon>Mugilogobius</taxon>
    </lineage>
</organism>
<dbReference type="PANTHER" id="PTHR12874">
    <property type="entry name" value="F-BOX ONLY PROTEIN 48-RELATED"/>
    <property type="match status" value="1"/>
</dbReference>
<dbReference type="GO" id="GO:0019005">
    <property type="term" value="C:SCF ubiquitin ligase complex"/>
    <property type="evidence" value="ECO:0007669"/>
    <property type="project" value="UniProtKB-UniRule"/>
</dbReference>
<gene>
    <name evidence="4" type="ORF">WMY93_006793</name>
</gene>
<dbReference type="Proteomes" id="UP001460270">
    <property type="component" value="Unassembled WGS sequence"/>
</dbReference>
<feature type="region of interest" description="Disordered" evidence="2">
    <location>
        <begin position="180"/>
        <end position="239"/>
    </location>
</feature>
<dbReference type="GO" id="GO:0031146">
    <property type="term" value="P:SCF-dependent proteasomal ubiquitin-dependent protein catabolic process"/>
    <property type="evidence" value="ECO:0007669"/>
    <property type="project" value="UniProtKB-UniRule"/>
</dbReference>
<name>A0AAW0PL11_9GOBI</name>
<dbReference type="Gene3D" id="1.20.1280.50">
    <property type="match status" value="1"/>
</dbReference>
<evidence type="ECO:0000256" key="2">
    <source>
        <dbReference type="SAM" id="MobiDB-lite"/>
    </source>
</evidence>
<evidence type="ECO:0000256" key="1">
    <source>
        <dbReference type="RuleBase" id="RU369085"/>
    </source>
</evidence>
<dbReference type="SMART" id="SM00256">
    <property type="entry name" value="FBOX"/>
    <property type="match status" value="1"/>
</dbReference>
<comment type="pathway">
    <text evidence="1">Protein modification; protein ubiquitination.</text>
</comment>
<evidence type="ECO:0000313" key="4">
    <source>
        <dbReference type="EMBL" id="KAK7930398.1"/>
    </source>
</evidence>
<feature type="domain" description="F-box" evidence="3">
    <location>
        <begin position="69"/>
        <end position="116"/>
    </location>
</feature>
<dbReference type="AlphaFoldDB" id="A0AAW0PL11"/>
<dbReference type="EMBL" id="JBBPFD010000004">
    <property type="protein sequence ID" value="KAK7930398.1"/>
    <property type="molecule type" value="Genomic_DNA"/>
</dbReference>
<dbReference type="GO" id="GO:0005737">
    <property type="term" value="C:cytoplasm"/>
    <property type="evidence" value="ECO:0007669"/>
    <property type="project" value="TreeGrafter"/>
</dbReference>
<sequence length="239" mass="27021">MQQEVQEPHSQTQGPIHSSKSLHTDSWFHERDCPEDWDEDCGSELNTCSCSLDSCSCSSGPGDFSSCPGDFSRSLPAEMTEHIFLQLDPLSLCRASQTCRRWHHFIQDRECLWRGQCLLLRAHCSREVERDRGRGLSWKVTLVRNFARSRLKRDWLRGRFSCVQSANELRDVKMVPFDAEGLGRDPAGRAGPLRPGLDRDRDPTGRAGPLRPGLDQDRSRTEAGLNQGLSRTKAGLKQD</sequence>
<dbReference type="Pfam" id="PF12937">
    <property type="entry name" value="F-box-like"/>
    <property type="match status" value="1"/>
</dbReference>
<keyword evidence="5" id="KW-1185">Reference proteome</keyword>
<dbReference type="GO" id="GO:0016567">
    <property type="term" value="P:protein ubiquitination"/>
    <property type="evidence" value="ECO:0007669"/>
    <property type="project" value="UniProtKB-UniRule"/>
</dbReference>
<proteinExistence type="predicted"/>
<accession>A0AAW0PL11</accession>
<dbReference type="InterPro" id="IPR036047">
    <property type="entry name" value="F-box-like_dom_sf"/>
</dbReference>
<feature type="compositionally biased region" description="Polar residues" evidence="2">
    <location>
        <begin position="1"/>
        <end position="21"/>
    </location>
</feature>
<dbReference type="PANTHER" id="PTHR12874:SF9">
    <property type="entry name" value="F-BOX ONLY PROTEIN 48"/>
    <property type="match status" value="1"/>
</dbReference>
<dbReference type="SUPFAM" id="SSF81383">
    <property type="entry name" value="F-box domain"/>
    <property type="match status" value="1"/>
</dbReference>
<dbReference type="PROSITE" id="PS50181">
    <property type="entry name" value="FBOX"/>
    <property type="match status" value="1"/>
</dbReference>
<dbReference type="InterPro" id="IPR001810">
    <property type="entry name" value="F-box_dom"/>
</dbReference>
<comment type="caution">
    <text evidence="4">The sequence shown here is derived from an EMBL/GenBank/DDBJ whole genome shotgun (WGS) entry which is preliminary data.</text>
</comment>
<protein>
    <recommendedName>
        <fullName evidence="3">F-box domain-containing protein</fullName>
    </recommendedName>
</protein>
<evidence type="ECO:0000259" key="3">
    <source>
        <dbReference type="PROSITE" id="PS50181"/>
    </source>
</evidence>
<keyword evidence="1" id="KW-0833">Ubl conjugation pathway</keyword>